<accession>A0A6J7F0L6</accession>
<organism evidence="3">
    <name type="scientific">freshwater metagenome</name>
    <dbReference type="NCBI Taxonomy" id="449393"/>
    <lineage>
        <taxon>unclassified sequences</taxon>
        <taxon>metagenomes</taxon>
        <taxon>ecological metagenomes</taxon>
    </lineage>
</organism>
<dbReference type="EMBL" id="CAFBOS010000061">
    <property type="protein sequence ID" value="CAB4993944.1"/>
    <property type="molecule type" value="Genomic_DNA"/>
</dbReference>
<dbReference type="AlphaFoldDB" id="A0A6J7F0L6"/>
<dbReference type="EMBL" id="CAFBMH010000001">
    <property type="protein sequence ID" value="CAB4888271.1"/>
    <property type="molecule type" value="Genomic_DNA"/>
</dbReference>
<evidence type="ECO:0000313" key="3">
    <source>
        <dbReference type="EMBL" id="CAB4888271.1"/>
    </source>
</evidence>
<gene>
    <name evidence="1" type="ORF">UFOPK2754_00193</name>
    <name evidence="2" type="ORF">UFOPK3139_01957</name>
    <name evidence="3" type="ORF">UFOPK3543_00012</name>
    <name evidence="4" type="ORF">UFOPK3967_01196</name>
</gene>
<reference evidence="3" key="1">
    <citation type="submission" date="2020-05" db="EMBL/GenBank/DDBJ databases">
        <authorList>
            <person name="Chiriac C."/>
            <person name="Salcher M."/>
            <person name="Ghai R."/>
            <person name="Kavagutti S V."/>
        </authorList>
    </citation>
    <scope>NUCLEOTIDE SEQUENCE</scope>
</reference>
<name>A0A6J7F0L6_9ZZZZ</name>
<evidence type="ECO:0000313" key="2">
    <source>
        <dbReference type="EMBL" id="CAB4834032.1"/>
    </source>
</evidence>
<evidence type="ECO:0000313" key="1">
    <source>
        <dbReference type="EMBL" id="CAB4726724.1"/>
    </source>
</evidence>
<evidence type="ECO:0000313" key="4">
    <source>
        <dbReference type="EMBL" id="CAB4993944.1"/>
    </source>
</evidence>
<proteinExistence type="predicted"/>
<protein>
    <submittedName>
        <fullName evidence="3">Unannotated protein</fullName>
    </submittedName>
</protein>
<dbReference type="EMBL" id="CAEZYR010000004">
    <property type="protein sequence ID" value="CAB4726724.1"/>
    <property type="molecule type" value="Genomic_DNA"/>
</dbReference>
<dbReference type="EMBL" id="CAFABA010000087">
    <property type="protein sequence ID" value="CAB4834032.1"/>
    <property type="molecule type" value="Genomic_DNA"/>
</dbReference>
<sequence>MTDGTHIDLGSAMITMVEPTDDPDRLHEYNRWYEHDHCYSGVMIGPWAFSYGRFVATRALKDLRFPPASTVSTPVDQGSFIAFYWYLADKVDEHFAWSFPATQELAAEGRMNGERTHISTSLYDFRGSVNRPDWPVPAEVSLDHRYPGVVCLWIDRAEAGSSDALVAWLTGDFLPWVFSEPSTLAQALVFSPRDFPNIPNSGVGVDQKVLVALFVQGDPRDIWESHIAPMADSVAAAGYGTIGLAAPFIAVVPGTDTYLDQLW</sequence>